<proteinExistence type="predicted"/>
<protein>
    <submittedName>
        <fullName evidence="1">Uncharacterized protein</fullName>
    </submittedName>
</protein>
<evidence type="ECO:0000313" key="2">
    <source>
        <dbReference type="Proteomes" id="UP000019374"/>
    </source>
</evidence>
<dbReference type="AlphaFoldDB" id="T5A867"/>
<dbReference type="EMBL" id="KE655812">
    <property type="protein sequence ID" value="EQK98017.1"/>
    <property type="molecule type" value="Genomic_DNA"/>
</dbReference>
<dbReference type="Proteomes" id="UP000019374">
    <property type="component" value="Unassembled WGS sequence"/>
</dbReference>
<reference evidence="1 2" key="1">
    <citation type="journal article" date="2013" name="Chin. Sci. Bull.">
        <title>Genome survey uncovers the secrets of sex and lifestyle in caterpillar fungus.</title>
        <authorList>
            <person name="Hu X."/>
            <person name="Zhang Y."/>
            <person name="Xiao G."/>
            <person name="Zheng P."/>
            <person name="Xia Y."/>
            <person name="Zhang X."/>
            <person name="St Leger R.J."/>
            <person name="Liu X."/>
            <person name="Wang C."/>
        </authorList>
    </citation>
    <scope>NUCLEOTIDE SEQUENCE [LARGE SCALE GENOMIC DNA]</scope>
    <source>
        <strain evidence="2">Co18 / CGMCC 3.14243</strain>
        <tissue evidence="1">Fruit-body</tissue>
    </source>
</reference>
<sequence length="245" mass="27306">MNQPSPALFMQTHMIYKQGEGSEPRFLTDQNKYGHGERARLANSRSELYTYVPPAFLARRDWPQEAVVVPDAIDLGSDGFARAYQTVSPFPLVTSGPQRSAWASHGTAVHKSMAGLAKKQRLDADGAAALLQIAIRGLHHVVASLDVFTTIDDGEPSVENGQSGHVEPRLPASTLVRPQAERVFPEALQRLKTRLPGRRFVVGMFHFVSGHWVSFVFDRLHFHLFMFDTLASDGRERLEMVATAW</sequence>
<name>T5A867_OPHSC</name>
<gene>
    <name evidence="1" type="ORF">OCS_06270</name>
</gene>
<organism evidence="1 2">
    <name type="scientific">Ophiocordyceps sinensis (strain Co18 / CGMCC 3.14243)</name>
    <name type="common">Yarsagumba caterpillar fungus</name>
    <name type="synonym">Hirsutella sinensis</name>
    <dbReference type="NCBI Taxonomy" id="911162"/>
    <lineage>
        <taxon>Eukaryota</taxon>
        <taxon>Fungi</taxon>
        <taxon>Dikarya</taxon>
        <taxon>Ascomycota</taxon>
        <taxon>Pezizomycotina</taxon>
        <taxon>Sordariomycetes</taxon>
        <taxon>Hypocreomycetidae</taxon>
        <taxon>Hypocreales</taxon>
        <taxon>Ophiocordycipitaceae</taxon>
        <taxon>Ophiocordyceps</taxon>
    </lineage>
</organism>
<evidence type="ECO:0000313" key="1">
    <source>
        <dbReference type="EMBL" id="EQK98017.1"/>
    </source>
</evidence>
<dbReference type="HOGENOM" id="CLU_1133883_0_0_1"/>
<accession>T5A867</accession>